<feature type="non-terminal residue" evidence="1">
    <location>
        <position position="177"/>
    </location>
</feature>
<comment type="caution">
    <text evidence="1">The sequence shown here is derived from an EMBL/GenBank/DDBJ whole genome shotgun (WGS) entry which is preliminary data.</text>
</comment>
<gene>
    <name evidence="1" type="ORF">AMJ74_04300</name>
</gene>
<dbReference type="EMBL" id="LJVE01000075">
    <property type="protein sequence ID" value="KPL13942.1"/>
    <property type="molecule type" value="Genomic_DNA"/>
</dbReference>
<dbReference type="Proteomes" id="UP000050975">
    <property type="component" value="Unassembled WGS sequence"/>
</dbReference>
<organism evidence="1 2">
    <name type="scientific">candidate division WOR_3 bacterium SM1_77</name>
    <dbReference type="NCBI Taxonomy" id="1703778"/>
    <lineage>
        <taxon>Bacteria</taxon>
        <taxon>Bacteria division WOR-3</taxon>
    </lineage>
</organism>
<name>A0A0S8JVX8_UNCW3</name>
<reference evidence="1 2" key="1">
    <citation type="journal article" date="2015" name="Microbiome">
        <title>Genomic resolution of linkages in carbon, nitrogen, and sulfur cycling among widespread estuary sediment bacteria.</title>
        <authorList>
            <person name="Baker B.J."/>
            <person name="Lazar C.S."/>
            <person name="Teske A.P."/>
            <person name="Dick G.J."/>
        </authorList>
    </citation>
    <scope>NUCLEOTIDE SEQUENCE [LARGE SCALE GENOMIC DNA]</scope>
    <source>
        <strain evidence="1">SM1_77</strain>
    </source>
</reference>
<proteinExistence type="predicted"/>
<evidence type="ECO:0000313" key="2">
    <source>
        <dbReference type="Proteomes" id="UP000050975"/>
    </source>
</evidence>
<dbReference type="AlphaFoldDB" id="A0A0S8JVX8"/>
<evidence type="ECO:0000313" key="1">
    <source>
        <dbReference type="EMBL" id="KPL13942.1"/>
    </source>
</evidence>
<protein>
    <submittedName>
        <fullName evidence="1">Uncharacterized protein</fullName>
    </submittedName>
</protein>
<accession>A0A0S8JVX8</accession>
<sequence length="177" mass="19243">MELDSAYYRYEVIPYDTIFHTLPTAALFDTASKRQGTLKISGAKDFSFDVAQGFDQGLKVDITGEVEGVGIEGNLSDKATPSSTVPISEIERISLKVFTKNFSGGVGNLTLDLPFGITDEIRGGRIGIHTEDKNKNLSASYAITRGVFVRTQFTGEEGKQSPYFLTGPVIAGSERVY</sequence>